<feature type="region of interest" description="Disordered" evidence="5">
    <location>
        <begin position="659"/>
        <end position="683"/>
    </location>
</feature>
<proteinExistence type="predicted"/>
<evidence type="ECO:0000256" key="2">
    <source>
        <dbReference type="ARBA" id="ARBA00022737"/>
    </source>
</evidence>
<dbReference type="PANTHER" id="PTHR45982">
    <property type="entry name" value="REGULATOR OF CHROMOSOME CONDENSATION"/>
    <property type="match status" value="1"/>
</dbReference>
<feature type="domain" description="RCC1-like" evidence="6">
    <location>
        <begin position="228"/>
        <end position="473"/>
    </location>
</feature>
<dbReference type="InterPro" id="IPR010736">
    <property type="entry name" value="SHIPPO-rpt"/>
</dbReference>
<evidence type="ECO:0000256" key="1">
    <source>
        <dbReference type="ARBA" id="ARBA00022658"/>
    </source>
</evidence>
<feature type="compositionally biased region" description="Low complexity" evidence="5">
    <location>
        <begin position="1312"/>
        <end position="1327"/>
    </location>
</feature>
<feature type="region of interest" description="Disordered" evidence="5">
    <location>
        <begin position="484"/>
        <end position="505"/>
    </location>
</feature>
<reference evidence="7 8" key="1">
    <citation type="submission" date="2014-11" db="EMBL/GenBank/DDBJ databases">
        <authorList>
            <person name="Zhu J."/>
            <person name="Qi W."/>
            <person name="Song R."/>
        </authorList>
    </citation>
    <scope>NUCLEOTIDE SEQUENCE [LARGE SCALE GENOMIC DNA]</scope>
</reference>
<evidence type="ECO:0000313" key="7">
    <source>
        <dbReference type="EMBL" id="CEM34211.1"/>
    </source>
</evidence>
<feature type="compositionally biased region" description="Low complexity" evidence="5">
    <location>
        <begin position="1"/>
        <end position="16"/>
    </location>
</feature>
<feature type="repeat" description="RCC1" evidence="3">
    <location>
        <begin position="423"/>
        <end position="475"/>
    </location>
</feature>
<dbReference type="Proteomes" id="UP000041254">
    <property type="component" value="Unassembled WGS sequence"/>
</dbReference>
<dbReference type="Pfam" id="PF07004">
    <property type="entry name" value="SHIPPO-rpt"/>
    <property type="match status" value="1"/>
</dbReference>
<evidence type="ECO:0000256" key="5">
    <source>
        <dbReference type="SAM" id="MobiDB-lite"/>
    </source>
</evidence>
<dbReference type="SUPFAM" id="SSF50985">
    <property type="entry name" value="RCC1/BLIP-II"/>
    <property type="match status" value="2"/>
</dbReference>
<feature type="compositionally biased region" description="Polar residues" evidence="5">
    <location>
        <begin position="592"/>
        <end position="604"/>
    </location>
</feature>
<feature type="region of interest" description="Disordered" evidence="5">
    <location>
        <begin position="789"/>
        <end position="811"/>
    </location>
</feature>
<feature type="repeat" description="RCC1" evidence="3">
    <location>
        <begin position="300"/>
        <end position="366"/>
    </location>
</feature>
<dbReference type="InterPro" id="IPR058923">
    <property type="entry name" value="RCC1-like_dom"/>
</dbReference>
<evidence type="ECO:0000256" key="4">
    <source>
        <dbReference type="SAM" id="Coils"/>
    </source>
</evidence>
<keyword evidence="8" id="KW-1185">Reference proteome</keyword>
<dbReference type="PROSITE" id="PS50012">
    <property type="entry name" value="RCC1_3"/>
    <property type="match status" value="4"/>
</dbReference>
<feature type="compositionally biased region" description="Polar residues" evidence="5">
    <location>
        <begin position="799"/>
        <end position="811"/>
    </location>
</feature>
<dbReference type="InterPro" id="IPR051553">
    <property type="entry name" value="Ran_GTPase-activating"/>
</dbReference>
<feature type="compositionally biased region" description="Basic residues" evidence="5">
    <location>
        <begin position="837"/>
        <end position="847"/>
    </location>
</feature>
<dbReference type="InterPro" id="IPR009091">
    <property type="entry name" value="RCC1/BLIP-II"/>
</dbReference>
<feature type="region of interest" description="Disordered" evidence="5">
    <location>
        <begin position="1"/>
        <end position="36"/>
    </location>
</feature>
<dbReference type="STRING" id="1169540.A0A0G4GUH5"/>
<dbReference type="PRINTS" id="PR00633">
    <property type="entry name" value="RCCNDNSATION"/>
</dbReference>
<sequence>MSASPSVSGSSPSTRSEGGGEQPPAGLHTVIPSPDSSQHCQQLSVFFFGRRECGPAADGLRDVYPPIRVDPPFTHDNTEQTVSVACARRACAVVGESGSVFCWGRGVDGFHAPTHLAAADKTSRPACVFGGHSDLLSAVLKDGSVVLFEPAARQKRRQHAEEGPAHSHKAAAIASHHRKSDVLPLSKGSKVSQETTAEIFISSRHSSIRRSTFIGPQQKSAGNVRHLKLCAPVDSVAMGATHAVLLTAHHAFVMGSNQFGQLGLGRDVLEAATPAPLRSMGELRAAACGDHHTVCVTRAHRVFVFGEGSFGRLGLPSHVPLDPMDDGPYVGKQVMTPQELGLFSTSGPKVTHVACGSAHTLALTAEGKVFAFGKNNTGQLGVGHFTDQYLPHLIQPSLFSQTGTKIRSIACGRSHSVFIDDTHTLYAAGESNRAQLGLGPLVSGSSVPGRVTAMDGWRVVRAACGEEFTVCLARRRPPAQTVVPIDQSHAQEEEDSDKRDASKGAGFDSWRHQVHLQLLRQGPANEKTLPFGSSPRYTHNASVHYQALRDRLTIDIDSIDSADTHHKWTPDKGTPDEKGKTLIVSRPFSAGTDVSTKTGKTSPASADVPAAPLTARGGVTHIALDTTPRFADTRRPVSANAHPLLFHHADRAECHVSGGRVQSPAHTFPPPRLRTPAGKTGALGPGRYNLDTALLLTTPRPQQPVPFTKLAARQSVVSAGVGPGVYNVARARDRLEGERGCHSVPATPRDTHQDYFLHPRRFPTTPGPGEYKMTHSVLYTRAPSLSFDRATRAQPPRPETSSGPSPPALTSSFAEHATGAVTFANTPRFRDLEKRGRSVPHRRRRSSKRFDSLCQARLQLWKDKRAQTTAKSVGLLKKVRYERARSRLSMLEREKQMGREQREEARRARLQQYRQKQMEEKALGERRDRQLVWTAIFFHLMAMARFRSLSVPSAPPPVSPRDEQETLHPLTAVGLLVHFLRGCAAAGKVSRAVKRYLLCLRKIQRSWRVRVASLRVWRRIHMKQWKTFVAAARKELSSLLRRQQAGFIQKSYYSNLLKPYEQLFGQELLKTITVRRQRERSALFRLLREGSEFMMHYRATHFLWGTQTESATKSAALRRDERTHARLKAQSRAAVTCCFFIDSGLFWLFAQTLYKSLMTFVAAFIESAQQEGQRRKTILPPEGSSASLLPPKRHPTFMTDASADNRPICVGPYRIRPARLREVAHRAIVARLAELEAPPPPQIAEPAAAEQKPSPAPSPPARPSFVQPSLLTKLQRATRDLAKWGVPEHICKERETEGMLTKADMRSPVLVSSSSHSGSGGASCSDDGLSEGSDAEGGHGGESVLTAAQQLMFRLSAAVVVSSSAREA</sequence>
<dbReference type="InterPro" id="IPR000408">
    <property type="entry name" value="Reg_chr_condens"/>
</dbReference>
<name>A0A0G4GUH5_VITBC</name>
<dbReference type="Gene3D" id="2.130.10.30">
    <property type="entry name" value="Regulator of chromosome condensation 1/beta-lactamase-inhibitor protein II"/>
    <property type="match status" value="2"/>
</dbReference>
<keyword evidence="4" id="KW-0175">Coiled coil</keyword>
<feature type="coiled-coil region" evidence="4">
    <location>
        <begin position="881"/>
        <end position="911"/>
    </location>
</feature>
<keyword evidence="1" id="KW-0344">Guanine-nucleotide releasing factor</keyword>
<dbReference type="PANTHER" id="PTHR45982:SF1">
    <property type="entry name" value="REGULATOR OF CHROMOSOME CONDENSATION"/>
    <property type="match status" value="1"/>
</dbReference>
<dbReference type="Pfam" id="PF25390">
    <property type="entry name" value="WD40_RLD"/>
    <property type="match status" value="1"/>
</dbReference>
<keyword evidence="2" id="KW-0677">Repeat</keyword>
<protein>
    <recommendedName>
        <fullName evidence="6">RCC1-like domain-containing protein</fullName>
    </recommendedName>
</protein>
<feature type="repeat" description="RCC1" evidence="3">
    <location>
        <begin position="249"/>
        <end position="299"/>
    </location>
</feature>
<feature type="region of interest" description="Disordered" evidence="5">
    <location>
        <begin position="825"/>
        <end position="848"/>
    </location>
</feature>
<dbReference type="InParanoid" id="A0A0G4GUH5"/>
<dbReference type="PROSITE" id="PS00626">
    <property type="entry name" value="RCC1_2"/>
    <property type="match status" value="2"/>
</dbReference>
<feature type="region of interest" description="Disordered" evidence="5">
    <location>
        <begin position="1295"/>
        <end position="1343"/>
    </location>
</feature>
<evidence type="ECO:0000313" key="8">
    <source>
        <dbReference type="Proteomes" id="UP000041254"/>
    </source>
</evidence>
<feature type="region of interest" description="Disordered" evidence="5">
    <location>
        <begin position="1239"/>
        <end position="1266"/>
    </location>
</feature>
<organism evidence="7 8">
    <name type="scientific">Vitrella brassicaformis (strain CCMP3155)</name>
    <dbReference type="NCBI Taxonomy" id="1169540"/>
    <lineage>
        <taxon>Eukaryota</taxon>
        <taxon>Sar</taxon>
        <taxon>Alveolata</taxon>
        <taxon>Colpodellida</taxon>
        <taxon>Vitrellaceae</taxon>
        <taxon>Vitrella</taxon>
    </lineage>
</organism>
<feature type="repeat" description="RCC1" evidence="3">
    <location>
        <begin position="367"/>
        <end position="422"/>
    </location>
</feature>
<feature type="compositionally biased region" description="Low complexity" evidence="5">
    <location>
        <begin position="1244"/>
        <end position="1253"/>
    </location>
</feature>
<feature type="region of interest" description="Disordered" evidence="5">
    <location>
        <begin position="590"/>
        <end position="611"/>
    </location>
</feature>
<dbReference type="VEuPathDB" id="CryptoDB:Vbra_508"/>
<gene>
    <name evidence="7" type="ORF">Vbra_508</name>
</gene>
<dbReference type="EMBL" id="CDMY01000810">
    <property type="protein sequence ID" value="CEM34211.1"/>
    <property type="molecule type" value="Genomic_DNA"/>
</dbReference>
<accession>A0A0G4GUH5</accession>
<evidence type="ECO:0000259" key="6">
    <source>
        <dbReference type="Pfam" id="PF25390"/>
    </source>
</evidence>
<feature type="region of interest" description="Disordered" evidence="5">
    <location>
        <begin position="152"/>
        <end position="189"/>
    </location>
</feature>
<dbReference type="OrthoDB" id="10256179at2759"/>
<feature type="region of interest" description="Disordered" evidence="5">
    <location>
        <begin position="1172"/>
        <end position="1192"/>
    </location>
</feature>
<evidence type="ECO:0000256" key="3">
    <source>
        <dbReference type="PROSITE-ProRule" id="PRU00235"/>
    </source>
</evidence>